<dbReference type="AlphaFoldDB" id="A0A9W9P090"/>
<reference evidence="2" key="2">
    <citation type="journal article" date="2023" name="IMA Fungus">
        <title>Comparative genomic study of the Penicillium genus elucidates a diverse pangenome and 15 lateral gene transfer events.</title>
        <authorList>
            <person name="Petersen C."/>
            <person name="Sorensen T."/>
            <person name="Nielsen M.R."/>
            <person name="Sondergaard T.E."/>
            <person name="Sorensen J.L."/>
            <person name="Fitzpatrick D.A."/>
            <person name="Frisvad J.C."/>
            <person name="Nielsen K.L."/>
        </authorList>
    </citation>
    <scope>NUCLEOTIDE SEQUENCE</scope>
    <source>
        <strain evidence="2">IBT 19713</strain>
    </source>
</reference>
<keyword evidence="3" id="KW-1185">Reference proteome</keyword>
<feature type="region of interest" description="Disordered" evidence="1">
    <location>
        <begin position="1"/>
        <end position="21"/>
    </location>
</feature>
<protein>
    <submittedName>
        <fullName evidence="2">Uncharacterized protein</fullName>
    </submittedName>
</protein>
<evidence type="ECO:0000256" key="1">
    <source>
        <dbReference type="SAM" id="MobiDB-lite"/>
    </source>
</evidence>
<comment type="caution">
    <text evidence="2">The sequence shown here is derived from an EMBL/GenBank/DDBJ whole genome shotgun (WGS) entry which is preliminary data.</text>
</comment>
<dbReference type="Proteomes" id="UP001150941">
    <property type="component" value="Unassembled WGS sequence"/>
</dbReference>
<dbReference type="GeneID" id="83202534"/>
<evidence type="ECO:0000313" key="3">
    <source>
        <dbReference type="Proteomes" id="UP001150941"/>
    </source>
</evidence>
<proteinExistence type="predicted"/>
<name>A0A9W9P090_9EURO</name>
<sequence>MCPMLLGMQNKDQAGISRSTDKSEATRWLTVVSEPLGNDDPRGPAVHRLWIREPAMGDQVNHDLFCAF</sequence>
<dbReference type="RefSeq" id="XP_058330971.1">
    <property type="nucleotide sequence ID" value="XM_058475231.1"/>
</dbReference>
<gene>
    <name evidence="2" type="ORF">N7468_005935</name>
</gene>
<evidence type="ECO:0000313" key="2">
    <source>
        <dbReference type="EMBL" id="KAJ5232979.1"/>
    </source>
</evidence>
<dbReference type="EMBL" id="JAPQKS010000004">
    <property type="protein sequence ID" value="KAJ5232979.1"/>
    <property type="molecule type" value="Genomic_DNA"/>
</dbReference>
<accession>A0A9W9P090</accession>
<reference evidence="2" key="1">
    <citation type="submission" date="2022-11" db="EMBL/GenBank/DDBJ databases">
        <authorList>
            <person name="Petersen C."/>
        </authorList>
    </citation>
    <scope>NUCLEOTIDE SEQUENCE</scope>
    <source>
        <strain evidence="2">IBT 19713</strain>
    </source>
</reference>
<organism evidence="2 3">
    <name type="scientific">Penicillium chermesinum</name>
    <dbReference type="NCBI Taxonomy" id="63820"/>
    <lineage>
        <taxon>Eukaryota</taxon>
        <taxon>Fungi</taxon>
        <taxon>Dikarya</taxon>
        <taxon>Ascomycota</taxon>
        <taxon>Pezizomycotina</taxon>
        <taxon>Eurotiomycetes</taxon>
        <taxon>Eurotiomycetidae</taxon>
        <taxon>Eurotiales</taxon>
        <taxon>Aspergillaceae</taxon>
        <taxon>Penicillium</taxon>
    </lineage>
</organism>